<reference evidence="1" key="1">
    <citation type="submission" date="2014-09" db="EMBL/GenBank/DDBJ databases">
        <authorList>
            <person name="Magalhaes I.L.F."/>
            <person name="Oliveira U."/>
            <person name="Santos F.R."/>
            <person name="Vidigal T.H.D.A."/>
            <person name="Brescovit A.D."/>
            <person name="Santos A.J."/>
        </authorList>
    </citation>
    <scope>NUCLEOTIDE SEQUENCE</scope>
    <source>
        <tissue evidence="1">Shoot tissue taken approximately 20 cm above the soil surface</tissue>
    </source>
</reference>
<accession>A0A0A9U974</accession>
<evidence type="ECO:0000313" key="1">
    <source>
        <dbReference type="EMBL" id="JAD17730.1"/>
    </source>
</evidence>
<dbReference type="EMBL" id="GBRH01280165">
    <property type="protein sequence ID" value="JAD17730.1"/>
    <property type="molecule type" value="Transcribed_RNA"/>
</dbReference>
<sequence>MHLCKLKKCHPKFVHSSLMHLCLYSVACGSNKSAHMLHALVHIECKRCDCRFQKT</sequence>
<proteinExistence type="predicted"/>
<organism evidence="1">
    <name type="scientific">Arundo donax</name>
    <name type="common">Giant reed</name>
    <name type="synonym">Donax arundinaceus</name>
    <dbReference type="NCBI Taxonomy" id="35708"/>
    <lineage>
        <taxon>Eukaryota</taxon>
        <taxon>Viridiplantae</taxon>
        <taxon>Streptophyta</taxon>
        <taxon>Embryophyta</taxon>
        <taxon>Tracheophyta</taxon>
        <taxon>Spermatophyta</taxon>
        <taxon>Magnoliopsida</taxon>
        <taxon>Liliopsida</taxon>
        <taxon>Poales</taxon>
        <taxon>Poaceae</taxon>
        <taxon>PACMAD clade</taxon>
        <taxon>Arundinoideae</taxon>
        <taxon>Arundineae</taxon>
        <taxon>Arundo</taxon>
    </lineage>
</organism>
<name>A0A0A9U974_ARUDO</name>
<protein>
    <submittedName>
        <fullName evidence="1">Uncharacterized protein</fullName>
    </submittedName>
</protein>
<dbReference type="AlphaFoldDB" id="A0A0A9U974"/>
<reference evidence="1" key="2">
    <citation type="journal article" date="2015" name="Data Brief">
        <title>Shoot transcriptome of the giant reed, Arundo donax.</title>
        <authorList>
            <person name="Barrero R.A."/>
            <person name="Guerrero F.D."/>
            <person name="Moolhuijzen P."/>
            <person name="Goolsby J.A."/>
            <person name="Tidwell J."/>
            <person name="Bellgard S.E."/>
            <person name="Bellgard M.I."/>
        </authorList>
    </citation>
    <scope>NUCLEOTIDE SEQUENCE</scope>
    <source>
        <tissue evidence="1">Shoot tissue taken approximately 20 cm above the soil surface</tissue>
    </source>
</reference>